<accession>A0A7X9NQ66</accession>
<evidence type="ECO:0000313" key="3">
    <source>
        <dbReference type="Proteomes" id="UP000588369"/>
    </source>
</evidence>
<dbReference type="AlphaFoldDB" id="A0A7X9NQ66"/>
<comment type="caution">
    <text evidence="2">The sequence shown here is derived from an EMBL/GenBank/DDBJ whole genome shotgun (WGS) entry which is preliminary data.</text>
</comment>
<protein>
    <submittedName>
        <fullName evidence="2">Uncharacterized protein</fullName>
    </submittedName>
</protein>
<evidence type="ECO:0000256" key="1">
    <source>
        <dbReference type="SAM" id="MobiDB-lite"/>
    </source>
</evidence>
<organism evidence="2 3">
    <name type="scientific">Bifidobacterium thermophilum</name>
    <dbReference type="NCBI Taxonomy" id="33905"/>
    <lineage>
        <taxon>Bacteria</taxon>
        <taxon>Bacillati</taxon>
        <taxon>Actinomycetota</taxon>
        <taxon>Actinomycetes</taxon>
        <taxon>Bifidobacteriales</taxon>
        <taxon>Bifidobacteriaceae</taxon>
        <taxon>Bifidobacterium</taxon>
    </lineage>
</organism>
<reference evidence="2 3" key="1">
    <citation type="submission" date="2020-04" db="EMBL/GenBank/DDBJ databases">
        <authorList>
            <person name="Hitch T.C.A."/>
            <person name="Wylensek D."/>
            <person name="Clavel T."/>
        </authorList>
    </citation>
    <scope>NUCLEOTIDE SEQUENCE [LARGE SCALE GENOMIC DNA]</scope>
    <source>
        <strain evidence="2 3">BSM-130-P53-3C</strain>
    </source>
</reference>
<feature type="region of interest" description="Disordered" evidence="1">
    <location>
        <begin position="1"/>
        <end position="22"/>
    </location>
</feature>
<feature type="compositionally biased region" description="Low complexity" evidence="1">
    <location>
        <begin position="1"/>
        <end position="12"/>
    </location>
</feature>
<sequence>MPFHVSAAAAAHPAPPSVTSVHGAGSLENSRVYAAGLSVSHHWNVTGVPSAAAIATSRHQPYGTYVPSASTAWQGDSDRGISGLTRQHHWMRRMNVRGDTPSVAAACASVIRPVVQTRNAWNSAAHRALPPSPALLARQRMHRHRCLPDDVVPFLHIGAPHIVHSLADFLLPIRQAQQEHVFRKVKREHR</sequence>
<proteinExistence type="predicted"/>
<dbReference type="Proteomes" id="UP000588369">
    <property type="component" value="Unassembled WGS sequence"/>
</dbReference>
<dbReference type="EMBL" id="JABAGI010000002">
    <property type="protein sequence ID" value="NME61603.1"/>
    <property type="molecule type" value="Genomic_DNA"/>
</dbReference>
<name>A0A7X9NQ66_9BIFI</name>
<evidence type="ECO:0000313" key="2">
    <source>
        <dbReference type="EMBL" id="NME61603.1"/>
    </source>
</evidence>
<gene>
    <name evidence="2" type="ORF">HF844_02115</name>
</gene>